<dbReference type="Proteomes" id="UP000831021">
    <property type="component" value="Segment"/>
</dbReference>
<accession>A0AAE9G5S2</accession>
<organism evidence="1 2">
    <name type="scientific">Bacillus phage FADO</name>
    <dbReference type="NCBI Taxonomy" id="2917160"/>
    <lineage>
        <taxon>Viruses</taxon>
        <taxon>Duplodnaviria</taxon>
        <taxon>Heunggongvirae</taxon>
        <taxon>Uroviricota</taxon>
        <taxon>Caudoviricetes</taxon>
        <taxon>Heleneionescovirinae</taxon>
        <taxon>Zhangjivirus</taxon>
        <taxon>Zhangjivirus fado</taxon>
    </lineage>
</organism>
<evidence type="ECO:0000313" key="1">
    <source>
        <dbReference type="EMBL" id="UNY48793.1"/>
    </source>
</evidence>
<dbReference type="PANTHER" id="PTHR10210">
    <property type="entry name" value="RIBOSE-PHOSPHATE DIPHOSPHOKINASE FAMILY MEMBER"/>
    <property type="match status" value="1"/>
</dbReference>
<dbReference type="SUPFAM" id="SSF53271">
    <property type="entry name" value="PRTase-like"/>
    <property type="match status" value="2"/>
</dbReference>
<proteinExistence type="predicted"/>
<evidence type="ECO:0000313" key="2">
    <source>
        <dbReference type="Proteomes" id="UP000831021"/>
    </source>
</evidence>
<keyword evidence="2" id="KW-1185">Reference proteome</keyword>
<dbReference type="GO" id="GO:0002189">
    <property type="term" value="C:ribose phosphate diphosphokinase complex"/>
    <property type="evidence" value="ECO:0007669"/>
    <property type="project" value="TreeGrafter"/>
</dbReference>
<dbReference type="GO" id="GO:0006164">
    <property type="term" value="P:purine nucleotide biosynthetic process"/>
    <property type="evidence" value="ECO:0007669"/>
    <property type="project" value="TreeGrafter"/>
</dbReference>
<sequence length="277" mass="31700">MIKVNGREVEFREFPNGEFRLLHSSIDEMPLIPEVHFKFENNSDLIKLMFVKNYLDQIHARGGCLVVYYMPYSRMDRSEAGSPFTLRYVTNFINNLNFNFVSVIEPHSDVTVALLENAEANYINFTLIENVKNEIDFDEENDFIMFPDAGASKRYSKMKAKNVLIGHKHRNFQTGEIESLKLVGDTDKAKGRKAIIVDDLSSYGGTFVGASQALRNVGIEGVYLLVAHAENSIFKGKLFEHIDKLFTTDSLITEQDYPHNKKYQDQLCIYTIESILS</sequence>
<dbReference type="GO" id="GO:0006015">
    <property type="term" value="P:5-phosphoribose 1-diphosphate biosynthetic process"/>
    <property type="evidence" value="ECO:0007669"/>
    <property type="project" value="TreeGrafter"/>
</dbReference>
<dbReference type="InterPro" id="IPR029057">
    <property type="entry name" value="PRTase-like"/>
</dbReference>
<dbReference type="CDD" id="cd06223">
    <property type="entry name" value="PRTases_typeI"/>
    <property type="match status" value="1"/>
</dbReference>
<protein>
    <submittedName>
        <fullName evidence="1">Ribose-phosphate pyrophosphokinase</fullName>
    </submittedName>
</protein>
<dbReference type="InterPro" id="IPR000836">
    <property type="entry name" value="PRTase_dom"/>
</dbReference>
<dbReference type="Gene3D" id="3.40.50.2020">
    <property type="match status" value="2"/>
</dbReference>
<dbReference type="EMBL" id="OM236516">
    <property type="protein sequence ID" value="UNY48793.1"/>
    <property type="molecule type" value="Genomic_DNA"/>
</dbReference>
<dbReference type="GO" id="GO:0000287">
    <property type="term" value="F:magnesium ion binding"/>
    <property type="evidence" value="ECO:0007669"/>
    <property type="project" value="InterPro"/>
</dbReference>
<reference evidence="1 2" key="1">
    <citation type="submission" date="2022-01" db="EMBL/GenBank/DDBJ databases">
        <authorList>
            <person name="Stokar-Avihail A."/>
        </authorList>
    </citation>
    <scope>NUCLEOTIDE SEQUENCE [LARGE SCALE GENOMIC DNA]</scope>
</reference>
<gene>
    <name evidence="1" type="ORF">fado_78</name>
</gene>
<name>A0AAE9G5S2_9CAUD</name>
<dbReference type="PANTHER" id="PTHR10210:SF45">
    <property type="entry name" value="RIBOSE-PHOSPHATE PYROPHOSPHOKINASE 3, CHLOROPLASTIC"/>
    <property type="match status" value="1"/>
</dbReference>
<dbReference type="InterPro" id="IPR005946">
    <property type="entry name" value="Rib-P_diPkinase"/>
</dbReference>